<gene>
    <name evidence="1" type="ORF">S01H1_36983</name>
</gene>
<feature type="non-terminal residue" evidence="1">
    <location>
        <position position="103"/>
    </location>
</feature>
<sequence length="103" mass="11562">MESSKQYLKDNDIVPRISFKKDPKHTVKLLNDKIDTLKTNDGETQGVKYLVEEGGEKKTFFTGSVGLIQKLSDFNVGDTVVIEMKSINKDGNYISVFEVSTVE</sequence>
<evidence type="ECO:0000313" key="1">
    <source>
        <dbReference type="EMBL" id="GAG08913.1"/>
    </source>
</evidence>
<reference evidence="1" key="1">
    <citation type="journal article" date="2014" name="Front. Microbiol.">
        <title>High frequency of phylogenetically diverse reductive dehalogenase-homologous genes in deep subseafloor sedimentary metagenomes.</title>
        <authorList>
            <person name="Kawai M."/>
            <person name="Futagami T."/>
            <person name="Toyoda A."/>
            <person name="Takaki Y."/>
            <person name="Nishi S."/>
            <person name="Hori S."/>
            <person name="Arai W."/>
            <person name="Tsubouchi T."/>
            <person name="Morono Y."/>
            <person name="Uchiyama I."/>
            <person name="Ito T."/>
            <person name="Fujiyama A."/>
            <person name="Inagaki F."/>
            <person name="Takami H."/>
        </authorList>
    </citation>
    <scope>NUCLEOTIDE SEQUENCE</scope>
    <source>
        <strain evidence="1">Expedition CK06-06</strain>
    </source>
</reference>
<proteinExistence type="predicted"/>
<dbReference type="EMBL" id="BARS01023210">
    <property type="protein sequence ID" value="GAG08913.1"/>
    <property type="molecule type" value="Genomic_DNA"/>
</dbReference>
<accession>X0V8W5</accession>
<dbReference type="AlphaFoldDB" id="X0V8W5"/>
<organism evidence="1">
    <name type="scientific">marine sediment metagenome</name>
    <dbReference type="NCBI Taxonomy" id="412755"/>
    <lineage>
        <taxon>unclassified sequences</taxon>
        <taxon>metagenomes</taxon>
        <taxon>ecological metagenomes</taxon>
    </lineage>
</organism>
<comment type="caution">
    <text evidence="1">The sequence shown here is derived from an EMBL/GenBank/DDBJ whole genome shotgun (WGS) entry which is preliminary data.</text>
</comment>
<name>X0V8W5_9ZZZZ</name>
<protein>
    <submittedName>
        <fullName evidence="1">Uncharacterized protein</fullName>
    </submittedName>
</protein>